<dbReference type="STRING" id="694270.A0A395T0B9"/>
<dbReference type="EMBL" id="PXOG01000075">
    <property type="protein sequence ID" value="RGP78141.1"/>
    <property type="molecule type" value="Genomic_DNA"/>
</dbReference>
<dbReference type="GO" id="GO:0008270">
    <property type="term" value="F:zinc ion binding"/>
    <property type="evidence" value="ECO:0007669"/>
    <property type="project" value="InterPro"/>
</dbReference>
<dbReference type="GO" id="GO:0003700">
    <property type="term" value="F:DNA-binding transcription factor activity"/>
    <property type="evidence" value="ECO:0007669"/>
    <property type="project" value="InterPro"/>
</dbReference>
<evidence type="ECO:0000313" key="8">
    <source>
        <dbReference type="Proteomes" id="UP000266234"/>
    </source>
</evidence>
<evidence type="ECO:0000256" key="2">
    <source>
        <dbReference type="ARBA" id="ARBA00022723"/>
    </source>
</evidence>
<gene>
    <name evidence="7" type="ORF">FLONG3_3710</name>
</gene>
<dbReference type="GO" id="GO:0005634">
    <property type="term" value="C:nucleus"/>
    <property type="evidence" value="ECO:0007669"/>
    <property type="project" value="UniProtKB-SubCell"/>
</dbReference>
<dbReference type="PANTHER" id="PTHR46910">
    <property type="entry name" value="TRANSCRIPTION FACTOR PDR1"/>
    <property type="match status" value="1"/>
</dbReference>
<proteinExistence type="predicted"/>
<feature type="region of interest" description="Disordered" evidence="5">
    <location>
        <begin position="387"/>
        <end position="419"/>
    </location>
</feature>
<comment type="caution">
    <text evidence="7">The sequence shown here is derived from an EMBL/GenBank/DDBJ whole genome shotgun (WGS) entry which is preliminary data.</text>
</comment>
<name>A0A395T0B9_9HYPO</name>
<dbReference type="InterPro" id="IPR050987">
    <property type="entry name" value="AtrR-like"/>
</dbReference>
<evidence type="ECO:0000256" key="4">
    <source>
        <dbReference type="ARBA" id="ARBA00023242"/>
    </source>
</evidence>
<evidence type="ECO:0000256" key="1">
    <source>
        <dbReference type="ARBA" id="ARBA00004123"/>
    </source>
</evidence>
<evidence type="ECO:0000259" key="6">
    <source>
        <dbReference type="Pfam" id="PF04082"/>
    </source>
</evidence>
<dbReference type="OrthoDB" id="4064873at2759"/>
<keyword evidence="4" id="KW-0539">Nucleus</keyword>
<evidence type="ECO:0000256" key="3">
    <source>
        <dbReference type="ARBA" id="ARBA00023125"/>
    </source>
</evidence>
<dbReference type="AlphaFoldDB" id="A0A395T0B9"/>
<dbReference type="GO" id="GO:0003677">
    <property type="term" value="F:DNA binding"/>
    <property type="evidence" value="ECO:0007669"/>
    <property type="project" value="UniProtKB-KW"/>
</dbReference>
<dbReference type="GO" id="GO:0006351">
    <property type="term" value="P:DNA-templated transcription"/>
    <property type="evidence" value="ECO:0007669"/>
    <property type="project" value="InterPro"/>
</dbReference>
<sequence length="419" mass="47163">MLDFVDVVTYESVKTTLCQGPSHENNSDRCLVYLILAIGLAFDSYPRERGLQDPNLKELFFANAEALLPPIENGRGLEKDVPWTLQALILMSFYMLCVSRPHTARSYCVRAIEVAYAFGIHQGKETEIDDSPSTKAWRVSRRNAWRGLFVLDRFIAATLGRPLIIHQRTEESLKAQKSTSLSAAVDACRIIGETIKALYSESRTPMEKVKSTVGHLDSLIRAERKQAPFMAQGHIRSLRIYADILLCRPFFLLRFMSSAAEREILDCNEPQINELSQRCVSESIQAVYMVKEGTSSAFSPLHIDPFVTYALTEAAYVLLCSIYADIHVGEENLSLANDAIDILMTADETNSYAKHSASVLASFLHDVKCRVNARIIKPKLEKHAYRTKTEPNMAYESSQYRSPFPPVTQSSHNVDKLND</sequence>
<dbReference type="PANTHER" id="PTHR46910:SF3">
    <property type="entry name" value="HALOTOLERANCE PROTEIN 9-RELATED"/>
    <property type="match status" value="1"/>
</dbReference>
<dbReference type="Pfam" id="PF04082">
    <property type="entry name" value="Fungal_trans"/>
    <property type="match status" value="1"/>
</dbReference>
<feature type="domain" description="Xylanolytic transcriptional activator regulatory" evidence="6">
    <location>
        <begin position="21"/>
        <end position="166"/>
    </location>
</feature>
<dbReference type="InterPro" id="IPR007219">
    <property type="entry name" value="XnlR_reg_dom"/>
</dbReference>
<dbReference type="Proteomes" id="UP000266234">
    <property type="component" value="Unassembled WGS sequence"/>
</dbReference>
<keyword evidence="8" id="KW-1185">Reference proteome</keyword>
<evidence type="ECO:0000313" key="7">
    <source>
        <dbReference type="EMBL" id="RGP78141.1"/>
    </source>
</evidence>
<feature type="compositionally biased region" description="Polar residues" evidence="5">
    <location>
        <begin position="395"/>
        <end position="412"/>
    </location>
</feature>
<keyword evidence="2" id="KW-0479">Metal-binding</keyword>
<accession>A0A395T0B9</accession>
<organism evidence="7 8">
    <name type="scientific">Fusarium longipes</name>
    <dbReference type="NCBI Taxonomy" id="694270"/>
    <lineage>
        <taxon>Eukaryota</taxon>
        <taxon>Fungi</taxon>
        <taxon>Dikarya</taxon>
        <taxon>Ascomycota</taxon>
        <taxon>Pezizomycotina</taxon>
        <taxon>Sordariomycetes</taxon>
        <taxon>Hypocreomycetidae</taxon>
        <taxon>Hypocreales</taxon>
        <taxon>Nectriaceae</taxon>
        <taxon>Fusarium</taxon>
    </lineage>
</organism>
<reference evidence="7 8" key="1">
    <citation type="journal article" date="2018" name="PLoS Pathog.">
        <title>Evolution of structural diversity of trichothecenes, a family of toxins produced by plant pathogenic and entomopathogenic fungi.</title>
        <authorList>
            <person name="Proctor R.H."/>
            <person name="McCormick S.P."/>
            <person name="Kim H.S."/>
            <person name="Cardoza R.E."/>
            <person name="Stanley A.M."/>
            <person name="Lindo L."/>
            <person name="Kelly A."/>
            <person name="Brown D.W."/>
            <person name="Lee T."/>
            <person name="Vaughan M.M."/>
            <person name="Alexander N.J."/>
            <person name="Busman M."/>
            <person name="Gutierrez S."/>
        </authorList>
    </citation>
    <scope>NUCLEOTIDE SEQUENCE [LARGE SCALE GENOMIC DNA]</scope>
    <source>
        <strain evidence="7 8">NRRL 20695</strain>
    </source>
</reference>
<keyword evidence="3" id="KW-0238">DNA-binding</keyword>
<evidence type="ECO:0000256" key="5">
    <source>
        <dbReference type="SAM" id="MobiDB-lite"/>
    </source>
</evidence>
<protein>
    <submittedName>
        <fullName evidence="7">Transcription factor</fullName>
    </submittedName>
</protein>
<comment type="subcellular location">
    <subcellularLocation>
        <location evidence="1">Nucleus</location>
    </subcellularLocation>
</comment>
<dbReference type="CDD" id="cd12148">
    <property type="entry name" value="fungal_TF_MHR"/>
    <property type="match status" value="1"/>
</dbReference>